<evidence type="ECO:0000313" key="2">
    <source>
        <dbReference type="Proteomes" id="UP000233551"/>
    </source>
</evidence>
<accession>A0A2I0L685</accession>
<name>A0A2I0L685_PUNGR</name>
<protein>
    <submittedName>
        <fullName evidence="1">Uncharacterized protein</fullName>
    </submittedName>
</protein>
<comment type="caution">
    <text evidence="1">The sequence shown here is derived from an EMBL/GenBank/DDBJ whole genome shotgun (WGS) entry which is preliminary data.</text>
</comment>
<gene>
    <name evidence="1" type="ORF">CRG98_003342</name>
</gene>
<organism evidence="1 2">
    <name type="scientific">Punica granatum</name>
    <name type="common">Pomegranate</name>
    <dbReference type="NCBI Taxonomy" id="22663"/>
    <lineage>
        <taxon>Eukaryota</taxon>
        <taxon>Viridiplantae</taxon>
        <taxon>Streptophyta</taxon>
        <taxon>Embryophyta</taxon>
        <taxon>Tracheophyta</taxon>
        <taxon>Spermatophyta</taxon>
        <taxon>Magnoliopsida</taxon>
        <taxon>eudicotyledons</taxon>
        <taxon>Gunneridae</taxon>
        <taxon>Pentapetalae</taxon>
        <taxon>rosids</taxon>
        <taxon>malvids</taxon>
        <taxon>Myrtales</taxon>
        <taxon>Lythraceae</taxon>
        <taxon>Punica</taxon>
    </lineage>
</organism>
<proteinExistence type="predicted"/>
<dbReference type="EMBL" id="PGOL01000126">
    <property type="protein sequence ID" value="PKI76231.1"/>
    <property type="molecule type" value="Genomic_DNA"/>
</dbReference>
<dbReference type="AlphaFoldDB" id="A0A2I0L685"/>
<sequence length="92" mass="9816">MDSKDSPPLVLPEEGCAIPCKVILHLETLVPKGSKILVVHRIVVRLCSIAVAAGVDEKKWVCKPADVLRAVDAHEETAGQGKGELLQQGGRP</sequence>
<reference evidence="1 2" key="1">
    <citation type="submission" date="2017-11" db="EMBL/GenBank/DDBJ databases">
        <title>De-novo sequencing of pomegranate (Punica granatum L.) genome.</title>
        <authorList>
            <person name="Akparov Z."/>
            <person name="Amiraslanov A."/>
            <person name="Hajiyeva S."/>
            <person name="Abbasov M."/>
            <person name="Kaur K."/>
            <person name="Hamwieh A."/>
            <person name="Solovyev V."/>
            <person name="Salamov A."/>
            <person name="Braich B."/>
            <person name="Kosarev P."/>
            <person name="Mahmoud A."/>
            <person name="Hajiyev E."/>
            <person name="Babayeva S."/>
            <person name="Izzatullayeva V."/>
            <person name="Mammadov A."/>
            <person name="Mammadov A."/>
            <person name="Sharifova S."/>
            <person name="Ojaghi J."/>
            <person name="Eynullazada K."/>
            <person name="Bayramov B."/>
            <person name="Abdulazimova A."/>
            <person name="Shahmuradov I."/>
        </authorList>
    </citation>
    <scope>NUCLEOTIDE SEQUENCE [LARGE SCALE GENOMIC DNA]</scope>
    <source>
        <strain evidence="2">cv. AG2017</strain>
        <tissue evidence="1">Leaf</tissue>
    </source>
</reference>
<evidence type="ECO:0000313" key="1">
    <source>
        <dbReference type="EMBL" id="PKI76231.1"/>
    </source>
</evidence>
<dbReference type="Proteomes" id="UP000233551">
    <property type="component" value="Unassembled WGS sequence"/>
</dbReference>
<keyword evidence="2" id="KW-1185">Reference proteome</keyword>